<comment type="caution">
    <text evidence="1">The sequence shown here is derived from an EMBL/GenBank/DDBJ whole genome shotgun (WGS) entry which is preliminary data.</text>
</comment>
<sequence>MRPCAVGASSLSLVCSELSVASPMHDSRFKNLIAFSQHSDSDGILSRNRAHVHFLTNHNTDLACTTPCLGLVPHKDRTHLALLIGFKAPSGEGLPL</sequence>
<protein>
    <submittedName>
        <fullName evidence="1">Uncharacterized protein</fullName>
    </submittedName>
</protein>
<name>A0AA39UWZ5_9AGAR</name>
<evidence type="ECO:0000313" key="2">
    <source>
        <dbReference type="Proteomes" id="UP001175228"/>
    </source>
</evidence>
<evidence type="ECO:0000313" key="1">
    <source>
        <dbReference type="EMBL" id="KAK0496410.1"/>
    </source>
</evidence>
<gene>
    <name evidence="1" type="ORF">EDD18DRAFT_1166374</name>
</gene>
<organism evidence="1 2">
    <name type="scientific">Armillaria luteobubalina</name>
    <dbReference type="NCBI Taxonomy" id="153913"/>
    <lineage>
        <taxon>Eukaryota</taxon>
        <taxon>Fungi</taxon>
        <taxon>Dikarya</taxon>
        <taxon>Basidiomycota</taxon>
        <taxon>Agaricomycotina</taxon>
        <taxon>Agaricomycetes</taxon>
        <taxon>Agaricomycetidae</taxon>
        <taxon>Agaricales</taxon>
        <taxon>Marasmiineae</taxon>
        <taxon>Physalacriaceae</taxon>
        <taxon>Armillaria</taxon>
    </lineage>
</organism>
<accession>A0AA39UWZ5</accession>
<dbReference type="AlphaFoldDB" id="A0AA39UWZ5"/>
<proteinExistence type="predicted"/>
<keyword evidence="2" id="KW-1185">Reference proteome</keyword>
<dbReference type="EMBL" id="JAUEPU010000015">
    <property type="protein sequence ID" value="KAK0496410.1"/>
    <property type="molecule type" value="Genomic_DNA"/>
</dbReference>
<reference evidence="1" key="1">
    <citation type="submission" date="2023-06" db="EMBL/GenBank/DDBJ databases">
        <authorList>
            <consortium name="Lawrence Berkeley National Laboratory"/>
            <person name="Ahrendt S."/>
            <person name="Sahu N."/>
            <person name="Indic B."/>
            <person name="Wong-Bajracharya J."/>
            <person name="Merenyi Z."/>
            <person name="Ke H.-M."/>
            <person name="Monk M."/>
            <person name="Kocsube S."/>
            <person name="Drula E."/>
            <person name="Lipzen A."/>
            <person name="Balint B."/>
            <person name="Henrissat B."/>
            <person name="Andreopoulos B."/>
            <person name="Martin F.M."/>
            <person name="Harder C.B."/>
            <person name="Rigling D."/>
            <person name="Ford K.L."/>
            <person name="Foster G.D."/>
            <person name="Pangilinan J."/>
            <person name="Papanicolaou A."/>
            <person name="Barry K."/>
            <person name="LaButti K."/>
            <person name="Viragh M."/>
            <person name="Koriabine M."/>
            <person name="Yan M."/>
            <person name="Riley R."/>
            <person name="Champramary S."/>
            <person name="Plett K.L."/>
            <person name="Tsai I.J."/>
            <person name="Slot J."/>
            <person name="Sipos G."/>
            <person name="Plett J."/>
            <person name="Nagy L.G."/>
            <person name="Grigoriev I.V."/>
        </authorList>
    </citation>
    <scope>NUCLEOTIDE SEQUENCE</scope>
    <source>
        <strain evidence="1">HWK02</strain>
    </source>
</reference>
<dbReference type="Proteomes" id="UP001175228">
    <property type="component" value="Unassembled WGS sequence"/>
</dbReference>